<accession>A0A4Y1WQT5</accession>
<evidence type="ECO:0000313" key="1">
    <source>
        <dbReference type="EMBL" id="BBL03045.1"/>
    </source>
</evidence>
<gene>
    <name evidence="1" type="ORF">A5CBH24_03580</name>
</gene>
<dbReference type="GeneID" id="78341080"/>
<evidence type="ECO:0000313" key="2">
    <source>
        <dbReference type="Proteomes" id="UP000318946"/>
    </source>
</evidence>
<dbReference type="AlphaFoldDB" id="A0A4Y1WQT5"/>
<keyword evidence="2" id="KW-1185">Reference proteome</keyword>
<name>A0A4Y1WQT5_9BACT</name>
<dbReference type="Proteomes" id="UP000318946">
    <property type="component" value="Chromosome"/>
</dbReference>
<proteinExistence type="predicted"/>
<dbReference type="RefSeq" id="WP_162502241.1">
    <property type="nucleotide sequence ID" value="NZ_AP019735.1"/>
</dbReference>
<dbReference type="EMBL" id="AP019735">
    <property type="protein sequence ID" value="BBL03045.1"/>
    <property type="molecule type" value="Genomic_DNA"/>
</dbReference>
<dbReference type="KEGG" id="acou:A5CBH24_03580"/>
<organism evidence="1 2">
    <name type="scientific">Alistipes communis</name>
    <dbReference type="NCBI Taxonomy" id="2585118"/>
    <lineage>
        <taxon>Bacteria</taxon>
        <taxon>Pseudomonadati</taxon>
        <taxon>Bacteroidota</taxon>
        <taxon>Bacteroidia</taxon>
        <taxon>Bacteroidales</taxon>
        <taxon>Rikenellaceae</taxon>
        <taxon>Alistipes</taxon>
    </lineage>
</organism>
<reference evidence="2" key="1">
    <citation type="submission" date="2019-06" db="EMBL/GenBank/DDBJ databases">
        <title>Alistipes onderdonkii subsp. vulgaris subsp. nov., Alistipes dispar sp. nov. and Alistipes communis sp. nov., isolated from human faeces, and creation of Alistipes onderdonkii subsp. onderdonkii subsp. nov.</title>
        <authorList>
            <person name="Sakamoto M."/>
            <person name="Ikeyama N."/>
            <person name="Ogata Y."/>
            <person name="Suda W."/>
            <person name="Iino T."/>
            <person name="Hattori M."/>
            <person name="Ohkuma M."/>
        </authorList>
    </citation>
    <scope>NUCLEOTIDE SEQUENCE [LARGE SCALE GENOMIC DNA]</scope>
    <source>
        <strain evidence="2">5CBH24</strain>
    </source>
</reference>
<protein>
    <submittedName>
        <fullName evidence="1">Uncharacterized protein</fullName>
    </submittedName>
</protein>
<sequence>MTNDIKKICISVVKEPQRGRNWVVSTMLMKGESPEMISKYLIESFSEDIHRLYKVGYTEQAFTQYANAKITQYKKLYELIGIEMPDSIQNANTITKVKTIFHQG</sequence>